<sequence length="59" mass="7381">MRLPPQRIRDFDYSFYYYNFFSLSFFFFYITEIVKEAEKYPLRGNLSFLCPLAVWFRIL</sequence>
<gene>
    <name evidence="2" type="ORF">L873DRAFT_24694</name>
</gene>
<proteinExistence type="predicted"/>
<protein>
    <submittedName>
        <fullName evidence="2">Uncharacterized protein</fullName>
    </submittedName>
</protein>
<keyword evidence="1" id="KW-1133">Transmembrane helix</keyword>
<evidence type="ECO:0000313" key="3">
    <source>
        <dbReference type="Proteomes" id="UP000276215"/>
    </source>
</evidence>
<name>A0A3N4KJZ0_9PEZI</name>
<keyword evidence="1" id="KW-0812">Transmembrane</keyword>
<feature type="transmembrane region" description="Helical" evidence="1">
    <location>
        <begin position="15"/>
        <end position="34"/>
    </location>
</feature>
<keyword evidence="1" id="KW-0472">Membrane</keyword>
<evidence type="ECO:0000256" key="1">
    <source>
        <dbReference type="SAM" id="Phobius"/>
    </source>
</evidence>
<accession>A0A3N4KJZ0</accession>
<dbReference type="Proteomes" id="UP000276215">
    <property type="component" value="Unassembled WGS sequence"/>
</dbReference>
<dbReference type="AlphaFoldDB" id="A0A3N4KJZ0"/>
<evidence type="ECO:0000313" key="2">
    <source>
        <dbReference type="EMBL" id="RPB06125.1"/>
    </source>
</evidence>
<dbReference type="EMBL" id="ML120351">
    <property type="protein sequence ID" value="RPB06125.1"/>
    <property type="molecule type" value="Genomic_DNA"/>
</dbReference>
<reference evidence="2 3" key="1">
    <citation type="journal article" date="2018" name="Nat. Ecol. Evol.">
        <title>Pezizomycetes genomes reveal the molecular basis of ectomycorrhizal truffle lifestyle.</title>
        <authorList>
            <person name="Murat C."/>
            <person name="Payen T."/>
            <person name="Noel B."/>
            <person name="Kuo A."/>
            <person name="Morin E."/>
            <person name="Chen J."/>
            <person name="Kohler A."/>
            <person name="Krizsan K."/>
            <person name="Balestrini R."/>
            <person name="Da Silva C."/>
            <person name="Montanini B."/>
            <person name="Hainaut M."/>
            <person name="Levati E."/>
            <person name="Barry K.W."/>
            <person name="Belfiori B."/>
            <person name="Cichocki N."/>
            <person name="Clum A."/>
            <person name="Dockter R.B."/>
            <person name="Fauchery L."/>
            <person name="Guy J."/>
            <person name="Iotti M."/>
            <person name="Le Tacon F."/>
            <person name="Lindquist E.A."/>
            <person name="Lipzen A."/>
            <person name="Malagnac F."/>
            <person name="Mello A."/>
            <person name="Molinier V."/>
            <person name="Miyauchi S."/>
            <person name="Poulain J."/>
            <person name="Riccioni C."/>
            <person name="Rubini A."/>
            <person name="Sitrit Y."/>
            <person name="Splivallo R."/>
            <person name="Traeger S."/>
            <person name="Wang M."/>
            <person name="Zifcakova L."/>
            <person name="Wipf D."/>
            <person name="Zambonelli A."/>
            <person name="Paolocci F."/>
            <person name="Nowrousian M."/>
            <person name="Ottonello S."/>
            <person name="Baldrian P."/>
            <person name="Spatafora J.W."/>
            <person name="Henrissat B."/>
            <person name="Nagy L.G."/>
            <person name="Aury J.M."/>
            <person name="Wincker P."/>
            <person name="Grigoriev I.V."/>
            <person name="Bonfante P."/>
            <person name="Martin F.M."/>
        </authorList>
    </citation>
    <scope>NUCLEOTIDE SEQUENCE [LARGE SCALE GENOMIC DNA]</scope>
    <source>
        <strain evidence="2 3">120613-1</strain>
    </source>
</reference>
<keyword evidence="3" id="KW-1185">Reference proteome</keyword>
<organism evidence="2 3">
    <name type="scientific">Choiromyces venosus 120613-1</name>
    <dbReference type="NCBI Taxonomy" id="1336337"/>
    <lineage>
        <taxon>Eukaryota</taxon>
        <taxon>Fungi</taxon>
        <taxon>Dikarya</taxon>
        <taxon>Ascomycota</taxon>
        <taxon>Pezizomycotina</taxon>
        <taxon>Pezizomycetes</taxon>
        <taxon>Pezizales</taxon>
        <taxon>Tuberaceae</taxon>
        <taxon>Choiromyces</taxon>
    </lineage>
</organism>